<keyword evidence="1" id="KW-0812">Transmembrane</keyword>
<keyword evidence="1" id="KW-0472">Membrane</keyword>
<organism evidence="2 3">
    <name type="scientific">Moraxella lacunata</name>
    <dbReference type="NCBI Taxonomy" id="477"/>
    <lineage>
        <taxon>Bacteria</taxon>
        <taxon>Pseudomonadati</taxon>
        <taxon>Pseudomonadota</taxon>
        <taxon>Gammaproteobacteria</taxon>
        <taxon>Moraxellales</taxon>
        <taxon>Moraxellaceae</taxon>
        <taxon>Moraxella</taxon>
    </lineage>
</organism>
<accession>A0A1V4H3R0</accession>
<dbReference type="Proteomes" id="UP000191025">
    <property type="component" value="Unassembled WGS sequence"/>
</dbReference>
<gene>
    <name evidence="2" type="ORF">B5J94_00195</name>
</gene>
<protein>
    <submittedName>
        <fullName evidence="2">Uncharacterized protein</fullName>
    </submittedName>
</protein>
<keyword evidence="1" id="KW-1133">Transmembrane helix</keyword>
<sequence>MTPLKFIFLYLPACFAYYTFIYSLLIMAGWASNPNELNPDDYEPVAQKTLQDGRQVTYHVAK</sequence>
<dbReference type="RefSeq" id="WP_062498562.1">
    <property type="nucleotide sequence ID" value="NZ_MXAN01000002.1"/>
</dbReference>
<evidence type="ECO:0000256" key="1">
    <source>
        <dbReference type="SAM" id="Phobius"/>
    </source>
</evidence>
<comment type="caution">
    <text evidence="2">The sequence shown here is derived from an EMBL/GenBank/DDBJ whole genome shotgun (WGS) entry which is preliminary data.</text>
</comment>
<reference evidence="3" key="1">
    <citation type="submission" date="2017-03" db="EMBL/GenBank/DDBJ databases">
        <title>Draft genome sequence of Moraxella equi CCUG 4950T type strain.</title>
        <authorList>
            <person name="Salva-Serra F."/>
            <person name="Engstrom-Jakobsson H."/>
            <person name="Thorell K."/>
            <person name="Jaen-Luchoro D."/>
            <person name="Gonzales-Siles L."/>
            <person name="Karlsson R."/>
            <person name="Yazdan S."/>
            <person name="Boulund F."/>
            <person name="Johnning A."/>
            <person name="Engstrand L."/>
            <person name="Kristiansson E."/>
            <person name="Moore E."/>
        </authorList>
    </citation>
    <scope>NUCLEOTIDE SEQUENCE [LARGE SCALE GENOMIC DNA]</scope>
    <source>
        <strain evidence="3">CCUG 4441</strain>
    </source>
</reference>
<proteinExistence type="predicted"/>
<dbReference type="EMBL" id="MXAN01000002">
    <property type="protein sequence ID" value="OPH39507.1"/>
    <property type="molecule type" value="Genomic_DNA"/>
</dbReference>
<evidence type="ECO:0000313" key="3">
    <source>
        <dbReference type="Proteomes" id="UP000191025"/>
    </source>
</evidence>
<feature type="transmembrane region" description="Helical" evidence="1">
    <location>
        <begin position="7"/>
        <end position="31"/>
    </location>
</feature>
<dbReference type="AlphaFoldDB" id="A0A1V4H3R0"/>
<name>A0A1V4H3R0_MORLA</name>
<evidence type="ECO:0000313" key="2">
    <source>
        <dbReference type="EMBL" id="OPH39507.1"/>
    </source>
</evidence>